<reference evidence="3" key="1">
    <citation type="journal article" date="2019" name="Int. J. Syst. Evol. Microbiol.">
        <title>The Global Catalogue of Microorganisms (GCM) 10K type strain sequencing project: providing services to taxonomists for standard genome sequencing and annotation.</title>
        <authorList>
            <consortium name="The Broad Institute Genomics Platform"/>
            <consortium name="The Broad Institute Genome Sequencing Center for Infectious Disease"/>
            <person name="Wu L."/>
            <person name="Ma J."/>
        </authorList>
    </citation>
    <scope>NUCLEOTIDE SEQUENCE [LARGE SCALE GENOMIC DNA]</scope>
    <source>
        <strain evidence="3">CCUG 66188</strain>
    </source>
</reference>
<dbReference type="InterPro" id="IPR001387">
    <property type="entry name" value="Cro/C1-type_HTH"/>
</dbReference>
<accession>A0ABW2B2Z6</accession>
<name>A0ABW2B2Z6_9RHOB</name>
<comment type="caution">
    <text evidence="2">The sequence shown here is derived from an EMBL/GenBank/DDBJ whole genome shotgun (WGS) entry which is preliminary data.</text>
</comment>
<dbReference type="Proteomes" id="UP001596353">
    <property type="component" value="Unassembled WGS sequence"/>
</dbReference>
<dbReference type="SMART" id="SM00530">
    <property type="entry name" value="HTH_XRE"/>
    <property type="match status" value="1"/>
</dbReference>
<gene>
    <name evidence="2" type="ORF">ACFQFQ_06755</name>
</gene>
<feature type="domain" description="HTH cro/C1-type" evidence="1">
    <location>
        <begin position="19"/>
        <end position="73"/>
    </location>
</feature>
<dbReference type="CDD" id="cd00093">
    <property type="entry name" value="HTH_XRE"/>
    <property type="match status" value="1"/>
</dbReference>
<evidence type="ECO:0000313" key="3">
    <source>
        <dbReference type="Proteomes" id="UP001596353"/>
    </source>
</evidence>
<organism evidence="2 3">
    <name type="scientific">Sulfitobacter porphyrae</name>
    <dbReference type="NCBI Taxonomy" id="1246864"/>
    <lineage>
        <taxon>Bacteria</taxon>
        <taxon>Pseudomonadati</taxon>
        <taxon>Pseudomonadota</taxon>
        <taxon>Alphaproteobacteria</taxon>
        <taxon>Rhodobacterales</taxon>
        <taxon>Roseobacteraceae</taxon>
        <taxon>Sulfitobacter</taxon>
    </lineage>
</organism>
<sequence>MNDVTDWYGPDAATFGDRLAAAREQAGMSQGELAKRLGVRLPTLRGWEDDHAEPRANRLSMLAGLLNVSMMWLINGEGEGVGAPDAEIADTAGLTEIMSEIRSMRADLLRKAEDMGRLEKRLRRVMTDAANV</sequence>
<dbReference type="Pfam" id="PF01381">
    <property type="entry name" value="HTH_3"/>
    <property type="match status" value="1"/>
</dbReference>
<dbReference type="PROSITE" id="PS50943">
    <property type="entry name" value="HTH_CROC1"/>
    <property type="match status" value="1"/>
</dbReference>
<dbReference type="SUPFAM" id="SSF47413">
    <property type="entry name" value="lambda repressor-like DNA-binding domains"/>
    <property type="match status" value="1"/>
</dbReference>
<evidence type="ECO:0000313" key="2">
    <source>
        <dbReference type="EMBL" id="MFC6759263.1"/>
    </source>
</evidence>
<dbReference type="Gene3D" id="1.10.260.40">
    <property type="entry name" value="lambda repressor-like DNA-binding domains"/>
    <property type="match status" value="1"/>
</dbReference>
<evidence type="ECO:0000259" key="1">
    <source>
        <dbReference type="PROSITE" id="PS50943"/>
    </source>
</evidence>
<dbReference type="EMBL" id="JBHSWG010000001">
    <property type="protein sequence ID" value="MFC6759263.1"/>
    <property type="molecule type" value="Genomic_DNA"/>
</dbReference>
<keyword evidence="3" id="KW-1185">Reference proteome</keyword>
<dbReference type="InterPro" id="IPR010982">
    <property type="entry name" value="Lambda_DNA-bd_dom_sf"/>
</dbReference>
<protein>
    <submittedName>
        <fullName evidence="2">Multiprotein-bridging factor 1 family protein</fullName>
    </submittedName>
</protein>
<proteinExistence type="predicted"/>